<sequence length="94" mass="9903">MRTSRTAVPSPSTWCPSDWGAAKRGIHTIDMGRLENSPGDAIRALTDGRGPDSVIDAVGMEAHGSPVAKFAQQATAVLPMPSPSECCRPRAWTG</sequence>
<dbReference type="InterPro" id="IPR036291">
    <property type="entry name" value="NAD(P)-bd_dom_sf"/>
</dbReference>
<dbReference type="AlphaFoldDB" id="A0A024JV05"/>
<name>A0A024JV05_9MYCO</name>
<dbReference type="EMBL" id="HG964446">
    <property type="protein sequence ID" value="CDO87466.1"/>
    <property type="molecule type" value="Genomic_DNA"/>
</dbReference>
<dbReference type="STRING" id="47839.BN973_01820"/>
<dbReference type="Gene3D" id="3.40.50.720">
    <property type="entry name" value="NAD(P)-binding Rossmann-like Domain"/>
    <property type="match status" value="1"/>
</dbReference>
<accession>A0A024JV05</accession>
<dbReference type="eggNOG" id="COG1063">
    <property type="taxonomic scope" value="Bacteria"/>
</dbReference>
<dbReference type="SUPFAM" id="SSF51735">
    <property type="entry name" value="NAD(P)-binding Rossmann-fold domains"/>
    <property type="match status" value="1"/>
</dbReference>
<gene>
    <name evidence="1" type="ORF">BN973_01820</name>
</gene>
<organism evidence="1">
    <name type="scientific">Mycobacterium triplex</name>
    <dbReference type="NCBI Taxonomy" id="47839"/>
    <lineage>
        <taxon>Bacteria</taxon>
        <taxon>Bacillati</taxon>
        <taxon>Actinomycetota</taxon>
        <taxon>Actinomycetes</taxon>
        <taxon>Mycobacteriales</taxon>
        <taxon>Mycobacteriaceae</taxon>
        <taxon>Mycobacterium</taxon>
        <taxon>Mycobacterium simiae complex</taxon>
    </lineage>
</organism>
<protein>
    <submittedName>
        <fullName evidence="1">S-(Hydroxymethyl)glutathione dehydrogenase</fullName>
    </submittedName>
</protein>
<dbReference type="Proteomes" id="UP000028880">
    <property type="component" value="Unassembled WGS sequence"/>
</dbReference>
<proteinExistence type="predicted"/>
<reference evidence="1" key="2">
    <citation type="submission" date="2014-04" db="EMBL/GenBank/DDBJ databases">
        <authorList>
            <person name="Urmite Genomes U."/>
        </authorList>
    </citation>
    <scope>NUCLEOTIDE SEQUENCE</scope>
    <source>
        <strain evidence="1">DSM 44626</strain>
    </source>
</reference>
<reference evidence="1" key="1">
    <citation type="journal article" date="2014" name="Genome Announc.">
        <title>Draft Genome Sequence of Mycobacterium triplex DSM 44626.</title>
        <authorList>
            <person name="Sassi M."/>
            <person name="Croce O."/>
            <person name="Robert C."/>
            <person name="Raoult D."/>
            <person name="Drancourt M."/>
        </authorList>
    </citation>
    <scope>NUCLEOTIDE SEQUENCE [LARGE SCALE GENOMIC DNA]</scope>
    <source>
        <strain evidence="1">DSM 44626</strain>
    </source>
</reference>
<evidence type="ECO:0000313" key="1">
    <source>
        <dbReference type="EMBL" id="CDO87466.1"/>
    </source>
</evidence>
<dbReference type="HOGENOM" id="CLU_2383084_0_0_11"/>